<dbReference type="PANTHER" id="PTHR11599">
    <property type="entry name" value="PROTEASOME SUBUNIT ALPHA/BETA"/>
    <property type="match status" value="1"/>
</dbReference>
<evidence type="ECO:0000313" key="5">
    <source>
        <dbReference type="EMBL" id="OHT08818.1"/>
    </source>
</evidence>
<dbReference type="Pfam" id="PF00227">
    <property type="entry name" value="Proteasome"/>
    <property type="match status" value="1"/>
</dbReference>
<dbReference type="InterPro" id="IPR000426">
    <property type="entry name" value="Proteasome_asu_N"/>
</dbReference>
<dbReference type="SUPFAM" id="SSF56235">
    <property type="entry name" value="N-terminal nucleophile aminohydrolases (Ntn hydrolases)"/>
    <property type="match status" value="1"/>
</dbReference>
<dbReference type="PROSITE" id="PS51475">
    <property type="entry name" value="PROTEASOME_ALPHA_2"/>
    <property type="match status" value="1"/>
</dbReference>
<dbReference type="OrthoDB" id="431557at2759"/>
<dbReference type="GeneID" id="94837337"/>
<dbReference type="GO" id="GO:0005737">
    <property type="term" value="C:cytoplasm"/>
    <property type="evidence" value="ECO:0007669"/>
    <property type="project" value="UniProtKB-SubCell"/>
</dbReference>
<accession>A0A1J4KCW6</accession>
<protein>
    <recommendedName>
        <fullName evidence="3">Proteasome subunit alpha type</fullName>
    </recommendedName>
</protein>
<dbReference type="EMBL" id="MLAK01000657">
    <property type="protein sequence ID" value="OHT08818.1"/>
    <property type="molecule type" value="Genomic_DNA"/>
</dbReference>
<dbReference type="InterPro" id="IPR050115">
    <property type="entry name" value="Proteasome_alpha"/>
</dbReference>
<comment type="subcellular location">
    <subcellularLocation>
        <location evidence="3">Cytoplasm</location>
    </subcellularLocation>
    <subcellularLocation>
        <location evidence="3">Nucleus</location>
    </subcellularLocation>
</comment>
<comment type="similarity">
    <text evidence="2 3">Belongs to the peptidase T1A family.</text>
</comment>
<keyword evidence="3" id="KW-0539">Nucleus</keyword>
<dbReference type="Proteomes" id="UP000179807">
    <property type="component" value="Unassembled WGS sequence"/>
</dbReference>
<feature type="domain" description="Proteasome alpha-type subunits" evidence="4">
    <location>
        <begin position="5"/>
        <end position="27"/>
    </location>
</feature>
<dbReference type="GO" id="GO:0019773">
    <property type="term" value="C:proteasome core complex, alpha-subunit complex"/>
    <property type="evidence" value="ECO:0007669"/>
    <property type="project" value="UniProtKB-UniRule"/>
</dbReference>
<dbReference type="NCBIfam" id="NF003075">
    <property type="entry name" value="PRK03996.1"/>
    <property type="match status" value="1"/>
</dbReference>
<evidence type="ECO:0000256" key="1">
    <source>
        <dbReference type="ARBA" id="ARBA00022942"/>
    </source>
</evidence>
<dbReference type="GO" id="GO:0006511">
    <property type="term" value="P:ubiquitin-dependent protein catabolic process"/>
    <property type="evidence" value="ECO:0007669"/>
    <property type="project" value="InterPro"/>
</dbReference>
<evidence type="ECO:0000313" key="6">
    <source>
        <dbReference type="Proteomes" id="UP000179807"/>
    </source>
</evidence>
<proteinExistence type="inferred from homology"/>
<dbReference type="AlphaFoldDB" id="A0A1J4KCW6"/>
<evidence type="ECO:0000256" key="2">
    <source>
        <dbReference type="PROSITE-ProRule" id="PRU00808"/>
    </source>
</evidence>
<dbReference type="SMART" id="SM00948">
    <property type="entry name" value="Proteasome_A_N"/>
    <property type="match status" value="1"/>
</dbReference>
<dbReference type="InterPro" id="IPR001353">
    <property type="entry name" value="Proteasome_sua/b"/>
</dbReference>
<evidence type="ECO:0000259" key="4">
    <source>
        <dbReference type="PROSITE" id="PS00388"/>
    </source>
</evidence>
<dbReference type="RefSeq" id="XP_068361954.1">
    <property type="nucleotide sequence ID" value="XM_068502633.1"/>
</dbReference>
<organism evidence="5 6">
    <name type="scientific">Tritrichomonas foetus</name>
    <dbReference type="NCBI Taxonomy" id="1144522"/>
    <lineage>
        <taxon>Eukaryota</taxon>
        <taxon>Metamonada</taxon>
        <taxon>Parabasalia</taxon>
        <taxon>Tritrichomonadida</taxon>
        <taxon>Tritrichomonadidae</taxon>
        <taxon>Tritrichomonas</taxon>
    </lineage>
</organism>
<dbReference type="Gene3D" id="3.60.20.10">
    <property type="entry name" value="Glutamine Phosphoribosylpyrophosphate, subunit 1, domain 1"/>
    <property type="match status" value="1"/>
</dbReference>
<dbReference type="InterPro" id="IPR023332">
    <property type="entry name" value="Proteasome_alpha-type"/>
</dbReference>
<comment type="caution">
    <text evidence="5">The sequence shown here is derived from an EMBL/GenBank/DDBJ whole genome shotgun (WGS) entry which is preliminary data.</text>
</comment>
<sequence>MSYRYDAGTTTFSSDGRILQVEYAIQSINQAGTAIGVLFQNGVVLAAEKKNTGRLVDYLFPEKMAKLDEHVITALAGMTADANNLVDYMRSLAQSYLKTYGEPMPVEQLVRRVCDKKHSYTQYGGLRPYGVSFLIAGYDRHKGCQLYLTDPSGNFGGWKATAIGENNQTAQSILKSSYKDNMNATEAMDLTVKVLCKTLDSTSLSADKLEFSVLQFSEKSGPKVRILTTAEVETLMKRFEDTIKATTEEKE</sequence>
<keyword evidence="1 2" id="KW-0647">Proteasome</keyword>
<keyword evidence="3" id="KW-0963">Cytoplasm</keyword>
<gene>
    <name evidence="5" type="primary">psmA4</name>
    <name evidence="5" type="ORF">TRFO_22579</name>
</gene>
<reference evidence="5" key="1">
    <citation type="submission" date="2016-10" db="EMBL/GenBank/DDBJ databases">
        <authorList>
            <person name="Benchimol M."/>
            <person name="Almeida L.G."/>
            <person name="Vasconcelos A.T."/>
            <person name="Perreira-Neves A."/>
            <person name="Rosa I.A."/>
            <person name="Tasca T."/>
            <person name="Bogo M.R."/>
            <person name="de Souza W."/>
        </authorList>
    </citation>
    <scope>NUCLEOTIDE SEQUENCE [LARGE SCALE GENOMIC DNA]</scope>
    <source>
        <strain evidence="5">K</strain>
    </source>
</reference>
<evidence type="ECO:0000256" key="3">
    <source>
        <dbReference type="RuleBase" id="RU000551"/>
    </source>
</evidence>
<dbReference type="Pfam" id="PF10584">
    <property type="entry name" value="Proteasome_A_N"/>
    <property type="match status" value="1"/>
</dbReference>
<comment type="subunit">
    <text evidence="3">The 26S proteasome consists of a 20S proteasome core and two 19S regulatory subunits.</text>
</comment>
<dbReference type="GO" id="GO:0005634">
    <property type="term" value="C:nucleus"/>
    <property type="evidence" value="ECO:0007669"/>
    <property type="project" value="UniProtKB-SubCell"/>
</dbReference>
<name>A0A1J4KCW6_9EUKA</name>
<dbReference type="InterPro" id="IPR029055">
    <property type="entry name" value="Ntn_hydrolases_N"/>
</dbReference>
<dbReference type="VEuPathDB" id="TrichDB:TRFO_22579"/>
<keyword evidence="6" id="KW-1185">Reference proteome</keyword>
<dbReference type="PROSITE" id="PS00388">
    <property type="entry name" value="PROTEASOME_ALPHA_1"/>
    <property type="match status" value="1"/>
</dbReference>